<comment type="caution">
    <text evidence="1">The sequence shown here is derived from an EMBL/GenBank/DDBJ whole genome shotgun (WGS) entry which is preliminary data.</text>
</comment>
<dbReference type="Proteomes" id="UP001598300">
    <property type="component" value="Unassembled WGS sequence"/>
</dbReference>
<evidence type="ECO:0000313" key="2">
    <source>
        <dbReference type="Proteomes" id="UP001598300"/>
    </source>
</evidence>
<evidence type="ECO:0000313" key="1">
    <source>
        <dbReference type="EMBL" id="MFD3962041.1"/>
    </source>
</evidence>
<organism evidence="1 2">
    <name type="scientific">Streptomyces bacillaris</name>
    <dbReference type="NCBI Taxonomy" id="68179"/>
    <lineage>
        <taxon>Bacteria</taxon>
        <taxon>Bacillati</taxon>
        <taxon>Actinomycetota</taxon>
        <taxon>Actinomycetes</taxon>
        <taxon>Kitasatosporales</taxon>
        <taxon>Streptomycetaceae</taxon>
        <taxon>Streptomyces</taxon>
    </lineage>
</organism>
<protein>
    <submittedName>
        <fullName evidence="1">Transcriptional regulator</fullName>
    </submittedName>
</protein>
<reference evidence="1 2" key="1">
    <citation type="submission" date="2024-09" db="EMBL/GenBank/DDBJ databases">
        <title>The Natural Products Discovery Center: Release of the First 8490 Sequenced Strains for Exploring Actinobacteria Biosynthetic Diversity.</title>
        <authorList>
            <person name="Kalkreuter E."/>
            <person name="Kautsar S.A."/>
            <person name="Yang D."/>
            <person name="Bader C.D."/>
            <person name="Teijaro C.N."/>
            <person name="Fluegel L."/>
            <person name="Davis C.M."/>
            <person name="Simpson J.R."/>
            <person name="Lauterbach L."/>
            <person name="Steele A.D."/>
            <person name="Gui C."/>
            <person name="Meng S."/>
            <person name="Li G."/>
            <person name="Viehrig K."/>
            <person name="Ye F."/>
            <person name="Su P."/>
            <person name="Kiefer A.F."/>
            <person name="Nichols A."/>
            <person name="Cepeda A.J."/>
            <person name="Yan W."/>
            <person name="Fan B."/>
            <person name="Jiang Y."/>
            <person name="Adhikari A."/>
            <person name="Zheng C.-J."/>
            <person name="Schuster L."/>
            <person name="Cowan T.M."/>
            <person name="Smanski M.J."/>
            <person name="Chevrette M.G."/>
            <person name="De Carvalho L.P.S."/>
            <person name="Shen B."/>
        </authorList>
    </citation>
    <scope>NUCLEOTIDE SEQUENCE [LARGE SCALE GENOMIC DNA]</scope>
    <source>
        <strain evidence="1 2">NPDC058584</strain>
    </source>
</reference>
<accession>A0ABW6E7I3</accession>
<gene>
    <name evidence="1" type="ORF">ACFWR3_38895</name>
</gene>
<proteinExistence type="predicted"/>
<keyword evidence="2" id="KW-1185">Reference proteome</keyword>
<name>A0ABW6E7I3_9ACTN</name>
<sequence length="223" mass="23128">MTGTTPAMANGRGQHLADSDLPAARQLFTAGNYDQLRQELPGLVARASESERTGPAGAGRAAGVWVLISQLAAKDADIERAASFAARAGTSARRSGRPTILAAAARAAATPLRRVGRADTALQLLREAHDALDTHPRPTAAVLDAAGMVALTAAYTAAQAHMPTAAEQFAASAEETAARLLRSRVPTSGELSAAQCQLYRVGIHHKLGDLDRALAYAADLESS</sequence>
<feature type="non-terminal residue" evidence="1">
    <location>
        <position position="223"/>
    </location>
</feature>
<dbReference type="EMBL" id="JBHXPM010000086">
    <property type="protein sequence ID" value="MFD3962041.1"/>
    <property type="molecule type" value="Genomic_DNA"/>
</dbReference>
<dbReference type="RefSeq" id="WP_381302704.1">
    <property type="nucleotide sequence ID" value="NZ_JBHXPM010000086.1"/>
</dbReference>